<proteinExistence type="predicted"/>
<keyword evidence="3" id="KW-1185">Reference proteome</keyword>
<dbReference type="AlphaFoldDB" id="A0A2A6CNW4"/>
<dbReference type="Proteomes" id="UP000005239">
    <property type="component" value="Unassembled WGS sequence"/>
</dbReference>
<evidence type="ECO:0000256" key="1">
    <source>
        <dbReference type="SAM" id="MobiDB-lite"/>
    </source>
</evidence>
<reference evidence="2" key="2">
    <citation type="submission" date="2022-06" db="UniProtKB">
        <authorList>
            <consortium name="EnsemblMetazoa"/>
        </authorList>
    </citation>
    <scope>IDENTIFICATION</scope>
    <source>
        <strain evidence="2">PS312</strain>
    </source>
</reference>
<name>A0A2A6CNW4_PRIPA</name>
<organism evidence="2 3">
    <name type="scientific">Pristionchus pacificus</name>
    <name type="common">Parasitic nematode worm</name>
    <dbReference type="NCBI Taxonomy" id="54126"/>
    <lineage>
        <taxon>Eukaryota</taxon>
        <taxon>Metazoa</taxon>
        <taxon>Ecdysozoa</taxon>
        <taxon>Nematoda</taxon>
        <taxon>Chromadorea</taxon>
        <taxon>Rhabditida</taxon>
        <taxon>Rhabditina</taxon>
        <taxon>Diplogasteromorpha</taxon>
        <taxon>Diplogasteroidea</taxon>
        <taxon>Neodiplogasteridae</taxon>
        <taxon>Pristionchus</taxon>
    </lineage>
</organism>
<feature type="compositionally biased region" description="Polar residues" evidence="1">
    <location>
        <begin position="98"/>
        <end position="113"/>
    </location>
</feature>
<feature type="region of interest" description="Disordered" evidence="1">
    <location>
        <begin position="94"/>
        <end position="113"/>
    </location>
</feature>
<protein>
    <submittedName>
        <fullName evidence="2">Uncharacterized protein</fullName>
    </submittedName>
</protein>
<accession>A0A8R1YY05</accession>
<sequence>IICVEAASQDTLGLYKGDWSRSITHRSSFAINNHEFAKPSDARYCQNEIHVGAHDRQIPRDIRSLHPVPLLEGKVQHKWTGAFGISRDVQFRRKPNELGTSEGLTHQKGISTSSDKVKQINEMKRIYYLRGSKDRD</sequence>
<evidence type="ECO:0000313" key="3">
    <source>
        <dbReference type="Proteomes" id="UP000005239"/>
    </source>
</evidence>
<evidence type="ECO:0000313" key="2">
    <source>
        <dbReference type="EnsemblMetazoa" id="PPA41196.1"/>
    </source>
</evidence>
<accession>A0A2A6CNW4</accession>
<reference evidence="3" key="1">
    <citation type="journal article" date="2008" name="Nat. Genet.">
        <title>The Pristionchus pacificus genome provides a unique perspective on nematode lifestyle and parasitism.</title>
        <authorList>
            <person name="Dieterich C."/>
            <person name="Clifton S.W."/>
            <person name="Schuster L.N."/>
            <person name="Chinwalla A."/>
            <person name="Delehaunty K."/>
            <person name="Dinkelacker I."/>
            <person name="Fulton L."/>
            <person name="Fulton R."/>
            <person name="Godfrey J."/>
            <person name="Minx P."/>
            <person name="Mitreva M."/>
            <person name="Roeseler W."/>
            <person name="Tian H."/>
            <person name="Witte H."/>
            <person name="Yang S.P."/>
            <person name="Wilson R.K."/>
            <person name="Sommer R.J."/>
        </authorList>
    </citation>
    <scope>NUCLEOTIDE SEQUENCE [LARGE SCALE GENOMIC DNA]</scope>
    <source>
        <strain evidence="3">PS312</strain>
    </source>
</reference>
<gene>
    <name evidence="2" type="primary">WBGene00279565</name>
</gene>
<dbReference type="EnsemblMetazoa" id="PPA41196.1">
    <property type="protein sequence ID" value="PPA41196.1"/>
    <property type="gene ID" value="WBGene00279565"/>
</dbReference>